<evidence type="ECO:0008006" key="4">
    <source>
        <dbReference type="Google" id="ProtNLM"/>
    </source>
</evidence>
<dbReference type="AlphaFoldDB" id="A0AAD9GBU0"/>
<keyword evidence="1" id="KW-0175">Coiled coil</keyword>
<evidence type="ECO:0000313" key="3">
    <source>
        <dbReference type="Proteomes" id="UP001259832"/>
    </source>
</evidence>
<name>A0AAD9GBU0_9STRA</name>
<feature type="coiled-coil region" evidence="1">
    <location>
        <begin position="63"/>
        <end position="94"/>
    </location>
</feature>
<evidence type="ECO:0000313" key="2">
    <source>
        <dbReference type="EMBL" id="KAK1935470.1"/>
    </source>
</evidence>
<proteinExistence type="predicted"/>
<protein>
    <recommendedName>
        <fullName evidence="4">Bzip transcription factor</fullName>
    </recommendedName>
</protein>
<reference evidence="2" key="1">
    <citation type="submission" date="2023-08" db="EMBL/GenBank/DDBJ databases">
        <title>Reference Genome Resource for the Citrus Pathogen Phytophthora citrophthora.</title>
        <authorList>
            <person name="Moller H."/>
            <person name="Coetzee B."/>
            <person name="Rose L.J."/>
            <person name="Van Niekerk J.M."/>
        </authorList>
    </citation>
    <scope>NUCLEOTIDE SEQUENCE</scope>
    <source>
        <strain evidence="2">STE-U-9442</strain>
    </source>
</reference>
<dbReference type="Proteomes" id="UP001259832">
    <property type="component" value="Unassembled WGS sequence"/>
</dbReference>
<gene>
    <name evidence="2" type="ORF">P3T76_010695</name>
</gene>
<dbReference type="EMBL" id="JASMQC010000023">
    <property type="protein sequence ID" value="KAK1935470.1"/>
    <property type="molecule type" value="Genomic_DNA"/>
</dbReference>
<evidence type="ECO:0000256" key="1">
    <source>
        <dbReference type="SAM" id="Coils"/>
    </source>
</evidence>
<organism evidence="2 3">
    <name type="scientific">Phytophthora citrophthora</name>
    <dbReference type="NCBI Taxonomy" id="4793"/>
    <lineage>
        <taxon>Eukaryota</taxon>
        <taxon>Sar</taxon>
        <taxon>Stramenopiles</taxon>
        <taxon>Oomycota</taxon>
        <taxon>Peronosporomycetes</taxon>
        <taxon>Peronosporales</taxon>
        <taxon>Peronosporaceae</taxon>
        <taxon>Phytophthora</taxon>
    </lineage>
</organism>
<accession>A0AAD9GBU0</accession>
<keyword evidence="3" id="KW-1185">Reference proteome</keyword>
<sequence>MTHFSYFTTRGDSEDTRAQLQAEKMKKNTSEDQVKAMAELVVAEKLRLRELRRVRQIRYRQKKDDYANSMDEMNRQLRDEIDQLEQRHRSVLAMVPSKESGWSVAVEYFRLFQYGVRKSSSEAQMDFLQTSMAPTVVFNAEQGIEAMMERWQRLSRWFPDFEIELDGLERDSLGFFIATTRTTFTLSEEAISSVFPVLWSSKSSLMKKLLGRKIVMRGTTQFEWDSAYCRMVCIRSQADLLTPMLQLLDTLEAVEKVFEKAFITLDFHCK</sequence>
<comment type="caution">
    <text evidence="2">The sequence shown here is derived from an EMBL/GenBank/DDBJ whole genome shotgun (WGS) entry which is preliminary data.</text>
</comment>